<evidence type="ECO:0000313" key="1">
    <source>
        <dbReference type="EMBL" id="DAD90752.1"/>
    </source>
</evidence>
<accession>A0A8S5N912</accession>
<proteinExistence type="predicted"/>
<protein>
    <submittedName>
        <fullName evidence="1">RPAP1-like protein</fullName>
    </submittedName>
</protein>
<sequence>MKKRRVVYCFRIGAGAGFAQDRDGNPAECFLKLGVSLNEPEGLMTREEREKEREQMLESVAQLMHIDPSLVTMITKKEYLAETKKPTRYTRI</sequence>
<reference evidence="1" key="1">
    <citation type="journal article" date="2021" name="Proc. Natl. Acad. Sci. U.S.A.">
        <title>A Catalog of Tens of Thousands of Viruses from Human Metagenomes Reveals Hidden Associations with Chronic Diseases.</title>
        <authorList>
            <person name="Tisza M.J."/>
            <person name="Buck C.B."/>
        </authorList>
    </citation>
    <scope>NUCLEOTIDE SEQUENCE</scope>
    <source>
        <strain evidence="1">Ct5hB2</strain>
    </source>
</reference>
<dbReference type="EMBL" id="BK015093">
    <property type="protein sequence ID" value="DAD90752.1"/>
    <property type="molecule type" value="Genomic_DNA"/>
</dbReference>
<name>A0A8S5N912_9CAUD</name>
<organism evidence="1">
    <name type="scientific">Myoviridae sp. ct5hB2</name>
    <dbReference type="NCBI Taxonomy" id="2826614"/>
    <lineage>
        <taxon>Viruses</taxon>
        <taxon>Duplodnaviria</taxon>
        <taxon>Heunggongvirae</taxon>
        <taxon>Uroviricota</taxon>
        <taxon>Caudoviricetes</taxon>
    </lineage>
</organism>